<dbReference type="InterPro" id="IPR017853">
    <property type="entry name" value="GH"/>
</dbReference>
<feature type="active site" description="Nucleophile" evidence="7">
    <location>
        <position position="330"/>
    </location>
</feature>
<dbReference type="STRING" id="1109443.G4TFG3"/>
<dbReference type="InterPro" id="IPR031158">
    <property type="entry name" value="GH10_AS"/>
</dbReference>
<dbReference type="GO" id="GO:0045493">
    <property type="term" value="P:xylan catabolic process"/>
    <property type="evidence" value="ECO:0007669"/>
    <property type="project" value="UniProtKB-KW"/>
</dbReference>
<dbReference type="SMART" id="SM00236">
    <property type="entry name" value="fCBD"/>
    <property type="match status" value="1"/>
</dbReference>
<organism evidence="12 13">
    <name type="scientific">Serendipita indica (strain DSM 11827)</name>
    <name type="common">Root endophyte fungus</name>
    <name type="synonym">Piriformospora indica</name>
    <dbReference type="NCBI Taxonomy" id="1109443"/>
    <lineage>
        <taxon>Eukaryota</taxon>
        <taxon>Fungi</taxon>
        <taxon>Dikarya</taxon>
        <taxon>Basidiomycota</taxon>
        <taxon>Agaricomycotina</taxon>
        <taxon>Agaricomycetes</taxon>
        <taxon>Sebacinales</taxon>
        <taxon>Serendipitaceae</taxon>
        <taxon>Serendipita</taxon>
    </lineage>
</organism>
<dbReference type="EMBL" id="CAFZ01000071">
    <property type="protein sequence ID" value="CCA70056.1"/>
    <property type="molecule type" value="Genomic_DNA"/>
</dbReference>
<dbReference type="PANTHER" id="PTHR31490:SF76">
    <property type="entry name" value="ENDO-1,4-BETA-XYLANASE C"/>
    <property type="match status" value="1"/>
</dbReference>
<dbReference type="Pfam" id="PF00734">
    <property type="entry name" value="CBM_1"/>
    <property type="match status" value="1"/>
</dbReference>
<proteinExistence type="inferred from homology"/>
<dbReference type="SUPFAM" id="SSF51445">
    <property type="entry name" value="(Trans)glycosidases"/>
    <property type="match status" value="1"/>
</dbReference>
<gene>
    <name evidence="12" type="ORF">PIIN_03996</name>
</gene>
<name>G4TFG3_SERID</name>
<comment type="similarity">
    <text evidence="1 8">Belongs to the glycosyl hydrolase 10 (cellulase F) family.</text>
</comment>
<dbReference type="PANTHER" id="PTHR31490">
    <property type="entry name" value="GLYCOSYL HYDROLASE"/>
    <property type="match status" value="1"/>
</dbReference>
<evidence type="ECO:0000256" key="2">
    <source>
        <dbReference type="ARBA" id="ARBA00022729"/>
    </source>
</evidence>
<evidence type="ECO:0000256" key="1">
    <source>
        <dbReference type="ARBA" id="ARBA00007495"/>
    </source>
</evidence>
<keyword evidence="2 9" id="KW-0732">Signal</keyword>
<dbReference type="OrthoDB" id="3055998at2759"/>
<dbReference type="PROSITE" id="PS51164">
    <property type="entry name" value="CBM1_2"/>
    <property type="match status" value="1"/>
</dbReference>
<evidence type="ECO:0000256" key="4">
    <source>
        <dbReference type="ARBA" id="ARBA00023277"/>
    </source>
</evidence>
<protein>
    <recommendedName>
        <fullName evidence="8">Beta-xylanase</fullName>
        <ecNumber evidence="8">3.2.1.8</ecNumber>
    </recommendedName>
</protein>
<comment type="caution">
    <text evidence="12">The sequence shown here is derived from an EMBL/GenBank/DDBJ whole genome shotgun (WGS) entry which is preliminary data.</text>
</comment>
<dbReference type="Proteomes" id="UP000007148">
    <property type="component" value="Unassembled WGS sequence"/>
</dbReference>
<evidence type="ECO:0000259" key="10">
    <source>
        <dbReference type="PROSITE" id="PS51164"/>
    </source>
</evidence>
<feature type="chain" id="PRO_5003468699" description="Beta-xylanase" evidence="9">
    <location>
        <begin position="23"/>
        <end position="395"/>
    </location>
</feature>
<evidence type="ECO:0000256" key="7">
    <source>
        <dbReference type="PROSITE-ProRule" id="PRU10061"/>
    </source>
</evidence>
<evidence type="ECO:0000256" key="3">
    <source>
        <dbReference type="ARBA" id="ARBA00022801"/>
    </source>
</evidence>
<dbReference type="PROSITE" id="PS51760">
    <property type="entry name" value="GH10_2"/>
    <property type="match status" value="1"/>
</dbReference>
<evidence type="ECO:0000313" key="13">
    <source>
        <dbReference type="Proteomes" id="UP000007148"/>
    </source>
</evidence>
<keyword evidence="3 8" id="KW-0378">Hydrolase</keyword>
<keyword evidence="5 8" id="KW-0326">Glycosidase</keyword>
<dbReference type="eggNOG" id="ENOG502QSCW">
    <property type="taxonomic scope" value="Eukaryota"/>
</dbReference>
<evidence type="ECO:0000259" key="11">
    <source>
        <dbReference type="PROSITE" id="PS51760"/>
    </source>
</evidence>
<dbReference type="EC" id="3.2.1.8" evidence="8"/>
<evidence type="ECO:0000256" key="9">
    <source>
        <dbReference type="SAM" id="SignalP"/>
    </source>
</evidence>
<keyword evidence="13" id="KW-1185">Reference proteome</keyword>
<comment type="catalytic activity">
    <reaction evidence="8">
        <text>Endohydrolysis of (1-&gt;4)-beta-D-xylosidic linkages in xylans.</text>
        <dbReference type="EC" id="3.2.1.8"/>
    </reaction>
</comment>
<feature type="domain" description="GH10" evidence="11">
    <location>
        <begin position="115"/>
        <end position="393"/>
    </location>
</feature>
<dbReference type="GO" id="GO:0030248">
    <property type="term" value="F:cellulose binding"/>
    <property type="evidence" value="ECO:0007669"/>
    <property type="project" value="InterPro"/>
</dbReference>
<dbReference type="GO" id="GO:0005576">
    <property type="term" value="C:extracellular region"/>
    <property type="evidence" value="ECO:0007669"/>
    <property type="project" value="InterPro"/>
</dbReference>
<dbReference type="SMART" id="SM00633">
    <property type="entry name" value="Glyco_10"/>
    <property type="match status" value="1"/>
</dbReference>
<dbReference type="InterPro" id="IPR035971">
    <property type="entry name" value="CBD_sf"/>
</dbReference>
<evidence type="ECO:0000256" key="6">
    <source>
        <dbReference type="ARBA" id="ARBA00023326"/>
    </source>
</evidence>
<accession>G4TFG3</accession>
<dbReference type="Gene3D" id="3.20.20.80">
    <property type="entry name" value="Glycosidases"/>
    <property type="match status" value="1"/>
</dbReference>
<keyword evidence="6 8" id="KW-0624">Polysaccharide degradation</keyword>
<evidence type="ECO:0000313" key="12">
    <source>
        <dbReference type="EMBL" id="CCA70056.1"/>
    </source>
</evidence>
<dbReference type="Pfam" id="PF00331">
    <property type="entry name" value="Glyco_hydro_10"/>
    <property type="match status" value="1"/>
</dbReference>
<dbReference type="GO" id="GO:0031176">
    <property type="term" value="F:endo-1,4-beta-xylanase activity"/>
    <property type="evidence" value="ECO:0007669"/>
    <property type="project" value="UniProtKB-EC"/>
</dbReference>
<dbReference type="OMA" id="PENQMKW"/>
<feature type="signal peptide" evidence="9">
    <location>
        <begin position="1"/>
        <end position="22"/>
    </location>
</feature>
<dbReference type="HOGENOM" id="CLU_020161_2_0_1"/>
<reference evidence="12 13" key="1">
    <citation type="journal article" date="2011" name="PLoS Pathog.">
        <title>Endophytic Life Strategies Decoded by Genome and Transcriptome Analyses of the Mutualistic Root Symbiont Piriformospora indica.</title>
        <authorList>
            <person name="Zuccaro A."/>
            <person name="Lahrmann U."/>
            <person name="Guldener U."/>
            <person name="Langen G."/>
            <person name="Pfiffi S."/>
            <person name="Biedenkopf D."/>
            <person name="Wong P."/>
            <person name="Samans B."/>
            <person name="Grimm C."/>
            <person name="Basiewicz M."/>
            <person name="Murat C."/>
            <person name="Martin F."/>
            <person name="Kogel K.H."/>
        </authorList>
    </citation>
    <scope>NUCLEOTIDE SEQUENCE [LARGE SCALE GENOMIC DNA]</scope>
    <source>
        <strain evidence="12 13">DSM 11827</strain>
    </source>
</reference>
<dbReference type="PROSITE" id="PS00591">
    <property type="entry name" value="GH10_1"/>
    <property type="match status" value="1"/>
</dbReference>
<keyword evidence="12" id="KW-0858">Xylan degradation</keyword>
<dbReference type="PRINTS" id="PR00134">
    <property type="entry name" value="GLHYDRLASE10"/>
</dbReference>
<evidence type="ECO:0000256" key="5">
    <source>
        <dbReference type="ARBA" id="ARBA00023295"/>
    </source>
</evidence>
<dbReference type="InterPro" id="IPR001000">
    <property type="entry name" value="GH10_dom"/>
</dbReference>
<sequence>MKTSVGLVFLATLISQSSVVLGVPEWGQCNGIGYTGSKTCDSGLTCVYINDWYSQCQKSTNEYEQPPTNVYINKQWWNSYRWTRCTHESEGQEILVRLSRASFPDIDNLSAVPRRIDHYDLNNSRLTTIAKAQFNQLTCENSMKWDAIEGSQNSFTFNNANQVVNFAKSYGALMRGHTFLWHAQLPTWVQNIGSSSTLTSVIQNHVSRTGAQWRGSIYAWDVVNEILNEDGSMRNSVFSRVLGESFVSIAFNQARQTDPSAKLYINDYNLDNPNYGKVTGMVSKVKKWKSAGAPIDGIGTQTHLGAGGAGGVQGSLNALAGAGVEVAITELDIGGAGSNDYVTVVRACLAVSACVGITVWGVSDAISWRANDNPLLYDRNYQPKAAYNAVLQALS</sequence>
<keyword evidence="4 8" id="KW-0119">Carbohydrate metabolism</keyword>
<feature type="domain" description="CBM1" evidence="10">
    <location>
        <begin position="21"/>
        <end position="57"/>
    </location>
</feature>
<dbReference type="AlphaFoldDB" id="G4TFG3"/>
<dbReference type="SUPFAM" id="SSF57180">
    <property type="entry name" value="Cellulose-binding domain"/>
    <property type="match status" value="1"/>
</dbReference>
<dbReference type="InterPro" id="IPR044846">
    <property type="entry name" value="GH10"/>
</dbReference>
<dbReference type="InterPro" id="IPR000254">
    <property type="entry name" value="CBD"/>
</dbReference>
<dbReference type="InParanoid" id="G4TFG3"/>
<evidence type="ECO:0000256" key="8">
    <source>
        <dbReference type="RuleBase" id="RU361174"/>
    </source>
</evidence>